<evidence type="ECO:0000256" key="1">
    <source>
        <dbReference type="SAM" id="Phobius"/>
    </source>
</evidence>
<proteinExistence type="predicted"/>
<evidence type="ECO:0008006" key="4">
    <source>
        <dbReference type="Google" id="ProtNLM"/>
    </source>
</evidence>
<name>A0A090VM92_9FLAO</name>
<dbReference type="EMBL" id="BBNQ01000041">
    <property type="protein sequence ID" value="GAL65143.1"/>
    <property type="molecule type" value="Genomic_DNA"/>
</dbReference>
<dbReference type="AlphaFoldDB" id="A0A090VM92"/>
<reference evidence="2 3" key="1">
    <citation type="journal article" date="2014" name="Genome Announc.">
        <title>Draft Genome Sequences of Marine Flavobacterium Algibacter lectus Strains SS8 and NR4.</title>
        <authorList>
            <person name="Takatani N."/>
            <person name="Nakanishi M."/>
            <person name="Meirelles P."/>
            <person name="Mino S."/>
            <person name="Suda W."/>
            <person name="Oshima K."/>
            <person name="Hattori M."/>
            <person name="Ohkuma M."/>
            <person name="Hosokawa M."/>
            <person name="Miyashita K."/>
            <person name="Thompson F.L."/>
            <person name="Niwa A."/>
            <person name="Sawabe T."/>
            <person name="Sawabe T."/>
        </authorList>
    </citation>
    <scope>NUCLEOTIDE SEQUENCE [LARGE SCALE GENOMIC DNA]</scope>
    <source>
        <strain evidence="2 3">JCM 19300</strain>
    </source>
</reference>
<feature type="transmembrane region" description="Helical" evidence="1">
    <location>
        <begin position="6"/>
        <end position="24"/>
    </location>
</feature>
<accession>A0A090VM92</accession>
<protein>
    <recommendedName>
        <fullName evidence="4">Lipocalin-like domain-containing protein</fullName>
    </recommendedName>
</protein>
<evidence type="ECO:0000313" key="2">
    <source>
        <dbReference type="EMBL" id="GAL65143.1"/>
    </source>
</evidence>
<comment type="caution">
    <text evidence="2">The sequence shown here is derived from an EMBL/GenBank/DDBJ whole genome shotgun (WGS) entry which is preliminary data.</text>
</comment>
<gene>
    <name evidence="2" type="ORF">JCM19300_419</name>
</gene>
<evidence type="ECO:0000313" key="3">
    <source>
        <dbReference type="Proteomes" id="UP000029644"/>
    </source>
</evidence>
<sequence>MLYLELILKVVAILLHLIFLRKILARKNATIFIQNRCKQFKTRLMNRFPIFILALTINFISFGQIKSESELIGKWTVVKMIDKPTEAQFKPIVDAFEKCTFNFKANNDFELTTTNETELYKMMINEVLNEEVKWRFNSSTQTIGIGNSIMLIKIESSNEEPVFHIEETGLNLLVKKIE</sequence>
<keyword evidence="1" id="KW-0812">Transmembrane</keyword>
<dbReference type="Proteomes" id="UP000029644">
    <property type="component" value="Unassembled WGS sequence"/>
</dbReference>
<feature type="transmembrane region" description="Helical" evidence="1">
    <location>
        <begin position="44"/>
        <end position="62"/>
    </location>
</feature>
<keyword evidence="1" id="KW-0472">Membrane</keyword>
<organism evidence="2 3">
    <name type="scientific">Algibacter lectus</name>
    <dbReference type="NCBI Taxonomy" id="221126"/>
    <lineage>
        <taxon>Bacteria</taxon>
        <taxon>Pseudomonadati</taxon>
        <taxon>Bacteroidota</taxon>
        <taxon>Flavobacteriia</taxon>
        <taxon>Flavobacteriales</taxon>
        <taxon>Flavobacteriaceae</taxon>
        <taxon>Algibacter</taxon>
    </lineage>
</organism>
<keyword evidence="1" id="KW-1133">Transmembrane helix</keyword>